<reference evidence="2 3" key="1">
    <citation type="journal article" date="2012" name="J. Bacteriol.">
        <title>Draft Genome Sequence of an Ammonia-Oxidizing Archaeon, "Candidatus Nitrosopumilus sediminis" AR2, from Svalbard in the Arctic Circle.</title>
        <authorList>
            <person name="Park S.J."/>
            <person name="Kim J.G."/>
            <person name="Jung M.Y."/>
            <person name="Kim S.J."/>
            <person name="Cha I.T."/>
            <person name="Ghai R."/>
            <person name="Martin-Cuadrado A.B."/>
            <person name="Rodriguez-Valera F."/>
            <person name="Rhee S.K."/>
        </authorList>
    </citation>
    <scope>NUCLEOTIDE SEQUENCE [LARGE SCALE GENOMIC DNA]</scope>
    <source>
        <strain evidence="2 3">AR2</strain>
    </source>
</reference>
<dbReference type="GeneID" id="13696988"/>
<feature type="compositionally biased region" description="Basic and acidic residues" evidence="1">
    <location>
        <begin position="14"/>
        <end position="25"/>
    </location>
</feature>
<feature type="region of interest" description="Disordered" evidence="1">
    <location>
        <begin position="1"/>
        <end position="25"/>
    </location>
</feature>
<dbReference type="KEGG" id="nir:NSED_05965"/>
<dbReference type="AlphaFoldDB" id="K0BD85"/>
<protein>
    <submittedName>
        <fullName evidence="2">Uncharacterized protein</fullName>
    </submittedName>
</protein>
<dbReference type="RefSeq" id="WP_014965366.1">
    <property type="nucleotide sequence ID" value="NC_018656.1"/>
</dbReference>
<organism evidence="2 3">
    <name type="scientific">Candidatus Nitrosopumilus sediminis</name>
    <dbReference type="NCBI Taxonomy" id="1229909"/>
    <lineage>
        <taxon>Archaea</taxon>
        <taxon>Nitrososphaerota</taxon>
        <taxon>Nitrososphaeria</taxon>
        <taxon>Nitrosopumilales</taxon>
        <taxon>Nitrosopumilaceae</taxon>
        <taxon>Nitrosopumilus</taxon>
    </lineage>
</organism>
<feature type="compositionally biased region" description="Basic residues" evidence="1">
    <location>
        <begin position="175"/>
        <end position="195"/>
    </location>
</feature>
<keyword evidence="3" id="KW-1185">Reference proteome</keyword>
<dbReference type="EMBL" id="CP003843">
    <property type="protein sequence ID" value="AFS82995.1"/>
    <property type="molecule type" value="Genomic_DNA"/>
</dbReference>
<accession>K0BD85</accession>
<sequence>MGFFDTFKKSRKQVNRENQEQGKIGERRIKEEYEFSGYKVKRTGKGHDLKAEKKDWLTGKKETKYIEVKTGNSKLSKLQKKKRGYLGKKYVVERLEPTLLGLVSNNRESDKSKKRKKKDRSSSLGFGNVSFWSDDFEAKKKTKKKSITKKKSTKKKSDSIWGSNSSMDSIFGSTKTKKKTNQRKITKKKSHRKKKTTDIWGSTNTRRKNIVIW</sequence>
<evidence type="ECO:0000313" key="2">
    <source>
        <dbReference type="EMBL" id="AFS82995.1"/>
    </source>
</evidence>
<dbReference type="STRING" id="1229909.NSED_05965"/>
<dbReference type="PATRIC" id="fig|1229909.8.peg.1312"/>
<feature type="compositionally biased region" description="Basic residues" evidence="1">
    <location>
        <begin position="140"/>
        <end position="154"/>
    </location>
</feature>
<feature type="region of interest" description="Disordered" evidence="1">
    <location>
        <begin position="102"/>
        <end position="213"/>
    </location>
</feature>
<dbReference type="Proteomes" id="UP000006100">
    <property type="component" value="Chromosome"/>
</dbReference>
<name>K0BD85_9ARCH</name>
<evidence type="ECO:0000256" key="1">
    <source>
        <dbReference type="SAM" id="MobiDB-lite"/>
    </source>
</evidence>
<dbReference type="HOGENOM" id="CLU_1291988_0_0_2"/>
<proteinExistence type="predicted"/>
<gene>
    <name evidence="2" type="ORF">NSED_05965</name>
</gene>
<evidence type="ECO:0000313" key="3">
    <source>
        <dbReference type="Proteomes" id="UP000006100"/>
    </source>
</evidence>
<feature type="compositionally biased region" description="Polar residues" evidence="1">
    <location>
        <begin position="160"/>
        <end position="173"/>
    </location>
</feature>